<feature type="region of interest" description="Disordered" evidence="1">
    <location>
        <begin position="129"/>
        <end position="161"/>
    </location>
</feature>
<accession>A0A8H7XK16</accession>
<dbReference type="EMBL" id="JAFIQS010000022">
    <property type="protein sequence ID" value="KAG5162008.1"/>
    <property type="molecule type" value="Genomic_DNA"/>
</dbReference>
<sequence>MQLFANVLAMIFLATYAIHTVSAAPNGLSPGGIQYFSKRHALSASTWRSEEDPHAFMNAKNLVKNMRRQILNDAESTLSTAEGPSVAADAAQTVENNTGTDRSQASVGPVGANTSSVPTTIGEAANIAQGAASSPPTTSTDNAISLSNDSPTTSESAAVSSVRVRRKNLDDVRAEAPKSISIENAYSFEYPVKYSTVAL</sequence>
<dbReference type="OrthoDB" id="10563467at2759"/>
<feature type="signal peptide" evidence="2">
    <location>
        <begin position="1"/>
        <end position="23"/>
    </location>
</feature>
<dbReference type="AlphaFoldDB" id="A0A8H7XK16"/>
<protein>
    <submittedName>
        <fullName evidence="3">Uncharacterized protein</fullName>
    </submittedName>
</protein>
<evidence type="ECO:0000256" key="2">
    <source>
        <dbReference type="SAM" id="SignalP"/>
    </source>
</evidence>
<evidence type="ECO:0000313" key="3">
    <source>
        <dbReference type="EMBL" id="KAG5162008.1"/>
    </source>
</evidence>
<feature type="chain" id="PRO_5034005661" evidence="2">
    <location>
        <begin position="24"/>
        <end position="199"/>
    </location>
</feature>
<feature type="region of interest" description="Disordered" evidence="1">
    <location>
        <begin position="96"/>
        <end position="115"/>
    </location>
</feature>
<evidence type="ECO:0000256" key="1">
    <source>
        <dbReference type="SAM" id="MobiDB-lite"/>
    </source>
</evidence>
<name>A0A8H7XK16_PSICU</name>
<keyword evidence="2" id="KW-0732">Signal</keyword>
<gene>
    <name evidence="3" type="ORF">JR316_013142</name>
</gene>
<proteinExistence type="predicted"/>
<organism evidence="3">
    <name type="scientific">Psilocybe cubensis</name>
    <name type="common">Psychedelic mushroom</name>
    <name type="synonym">Stropharia cubensis</name>
    <dbReference type="NCBI Taxonomy" id="181762"/>
    <lineage>
        <taxon>Eukaryota</taxon>
        <taxon>Fungi</taxon>
        <taxon>Dikarya</taxon>
        <taxon>Basidiomycota</taxon>
        <taxon>Agaricomycotina</taxon>
        <taxon>Agaricomycetes</taxon>
        <taxon>Agaricomycetidae</taxon>
        <taxon>Agaricales</taxon>
        <taxon>Agaricineae</taxon>
        <taxon>Strophariaceae</taxon>
        <taxon>Psilocybe</taxon>
    </lineage>
</organism>
<feature type="compositionally biased region" description="Polar residues" evidence="1">
    <location>
        <begin position="131"/>
        <end position="155"/>
    </location>
</feature>
<comment type="caution">
    <text evidence="3">The sequence shown here is derived from an EMBL/GenBank/DDBJ whole genome shotgun (WGS) entry which is preliminary data.</text>
</comment>
<reference evidence="3" key="1">
    <citation type="submission" date="2021-02" db="EMBL/GenBank/DDBJ databases">
        <title>Psilocybe cubensis genome.</title>
        <authorList>
            <person name="Mckernan K.J."/>
            <person name="Crawford S."/>
            <person name="Trippe A."/>
            <person name="Kane L.T."/>
            <person name="Mclaughlin S."/>
        </authorList>
    </citation>
    <scope>NUCLEOTIDE SEQUENCE [LARGE SCALE GENOMIC DNA]</scope>
    <source>
        <strain evidence="3">MGC-MH-2018</strain>
    </source>
</reference>